<feature type="signal peptide" evidence="1">
    <location>
        <begin position="1"/>
        <end position="21"/>
    </location>
</feature>
<proteinExistence type="predicted"/>
<organism evidence="2 3">
    <name type="scientific">Hirschia baltica (strain ATCC 49814 / DSM 5838 / IFAM 1418)</name>
    <dbReference type="NCBI Taxonomy" id="582402"/>
    <lineage>
        <taxon>Bacteria</taxon>
        <taxon>Pseudomonadati</taxon>
        <taxon>Pseudomonadota</taxon>
        <taxon>Alphaproteobacteria</taxon>
        <taxon>Hyphomonadales</taxon>
        <taxon>Hyphomonadaceae</taxon>
        <taxon>Hirschia</taxon>
    </lineage>
</organism>
<evidence type="ECO:0000313" key="3">
    <source>
        <dbReference type="Proteomes" id="UP000002745"/>
    </source>
</evidence>
<sequence>MFQFSNLVKSVFLSCSVLLVAACDASFHRNDVHVISSKDAITSFPEGEIYGVVTQSKLKQSIAKEELSGMDFLSLPEQKFIKSQEWIALPLDNLNHPTLERVGHCYKVESEDENHFFIVEHVTGPFHLYSANRDGCFDKGMEVKHDYGVLYIEDGLFYVLEQSEEHFRDWVGNLNPIQRMQLGVQYTLPPGDQSVAQVQVKSSKAYHEYIRQNKNDFGFQADGMPLYVGPLSEDQQKAHRLLLLAEEKYKAFKAEQAKKDAASAVK</sequence>
<reference evidence="3" key="1">
    <citation type="journal article" date="2011" name="J. Bacteriol.">
        <title>Genome sequences of eight morphologically diverse alphaproteobacteria.</title>
        <authorList>
            <consortium name="US DOE Joint Genome Institute"/>
            <person name="Brown P.J."/>
            <person name="Kysela D.T."/>
            <person name="Buechlein A."/>
            <person name="Hemmerich C."/>
            <person name="Brun Y.V."/>
        </authorList>
    </citation>
    <scope>NUCLEOTIDE SEQUENCE [LARGE SCALE GENOMIC DNA]</scope>
    <source>
        <strain evidence="3">ATCC 49814 / DSM 5838 / IFAM 1418</strain>
    </source>
</reference>
<dbReference type="OrthoDB" id="9845347at2"/>
<dbReference type="HOGENOM" id="CLU_1044979_0_0_5"/>
<dbReference type="AlphaFoldDB" id="C6XMH3"/>
<protein>
    <recommendedName>
        <fullName evidence="4">Lipoprotein</fullName>
    </recommendedName>
</protein>
<evidence type="ECO:0008006" key="4">
    <source>
        <dbReference type="Google" id="ProtNLM"/>
    </source>
</evidence>
<dbReference type="EMBL" id="CP001678">
    <property type="protein sequence ID" value="ACT58116.1"/>
    <property type="molecule type" value="Genomic_DNA"/>
</dbReference>
<keyword evidence="1" id="KW-0732">Signal</keyword>
<evidence type="ECO:0000313" key="2">
    <source>
        <dbReference type="EMBL" id="ACT58116.1"/>
    </source>
</evidence>
<feature type="chain" id="PRO_5002974106" description="Lipoprotein" evidence="1">
    <location>
        <begin position="22"/>
        <end position="266"/>
    </location>
</feature>
<name>C6XMH3_HIRBI</name>
<accession>C6XMH3</accession>
<evidence type="ECO:0000256" key="1">
    <source>
        <dbReference type="SAM" id="SignalP"/>
    </source>
</evidence>
<keyword evidence="3" id="KW-1185">Reference proteome</keyword>
<dbReference type="RefSeq" id="WP_015826266.1">
    <property type="nucleotide sequence ID" value="NC_012982.1"/>
</dbReference>
<gene>
    <name evidence="2" type="ordered locus">Hbal_0414</name>
</gene>
<dbReference type="Proteomes" id="UP000002745">
    <property type="component" value="Chromosome"/>
</dbReference>
<dbReference type="KEGG" id="hba:Hbal_0414"/>